<dbReference type="SUPFAM" id="SSF158682">
    <property type="entry name" value="TerB-like"/>
    <property type="match status" value="1"/>
</dbReference>
<organism evidence="1 2">
    <name type="scientific">Olleya marilimosa</name>
    <dbReference type="NCBI Taxonomy" id="272164"/>
    <lineage>
        <taxon>Bacteria</taxon>
        <taxon>Pseudomonadati</taxon>
        <taxon>Bacteroidota</taxon>
        <taxon>Flavobacteriia</taxon>
        <taxon>Flavobacteriales</taxon>
        <taxon>Flavobacteriaceae</taxon>
    </lineage>
</organism>
<reference evidence="1 2" key="1">
    <citation type="submission" date="2020-09" db="EMBL/GenBank/DDBJ databases">
        <title>Bacillus nautilus sp. nov., Chryseoglobus crepusculi sp. nov, and Psychrobacter noctis sp. nov., isolated from deep-sea sponges from the equatorial Atlantic.</title>
        <authorList>
            <person name="Stennett H.L."/>
            <person name="Williams S.E."/>
        </authorList>
    </citation>
    <scope>NUCLEOTIDE SEQUENCE [LARGE SCALE GENOMIC DNA]</scope>
    <source>
        <strain evidence="1 2">28M-24</strain>
    </source>
</reference>
<evidence type="ECO:0008006" key="3">
    <source>
        <dbReference type="Google" id="ProtNLM"/>
    </source>
</evidence>
<evidence type="ECO:0000313" key="2">
    <source>
        <dbReference type="Proteomes" id="UP000627521"/>
    </source>
</evidence>
<dbReference type="RefSeq" id="WP_191098842.1">
    <property type="nucleotide sequence ID" value="NZ_JACXXF010000001.1"/>
</dbReference>
<accession>A0ABR8LW09</accession>
<protein>
    <recommendedName>
        <fullName evidence="3">Co-chaperone DjlA N-terminal domain-containing protein</fullName>
    </recommendedName>
</protein>
<sequence length="127" mass="14720">MKKEDNTNTMFYQNLGKLFYAIACVDGIIEVDEINTLKTMVEEEWSINEDALTILDSFNWLHLDQDYDSNTCFNSFLNFLNMNKSLFTENRKTLILKTANAIASSFSNRNKSELIILAKLDMELKKT</sequence>
<dbReference type="Proteomes" id="UP000627521">
    <property type="component" value="Unassembled WGS sequence"/>
</dbReference>
<gene>
    <name evidence="1" type="ORF">IEG06_01950</name>
</gene>
<name>A0ABR8LW09_9FLAO</name>
<dbReference type="Gene3D" id="1.10.3680.10">
    <property type="entry name" value="TerB-like"/>
    <property type="match status" value="1"/>
</dbReference>
<keyword evidence="2" id="KW-1185">Reference proteome</keyword>
<proteinExistence type="predicted"/>
<dbReference type="InterPro" id="IPR029024">
    <property type="entry name" value="TerB-like"/>
</dbReference>
<evidence type="ECO:0000313" key="1">
    <source>
        <dbReference type="EMBL" id="MBD3862197.1"/>
    </source>
</evidence>
<comment type="caution">
    <text evidence="1">The sequence shown here is derived from an EMBL/GenBank/DDBJ whole genome shotgun (WGS) entry which is preliminary data.</text>
</comment>
<dbReference type="EMBL" id="JACXXH010000001">
    <property type="protein sequence ID" value="MBD3862197.1"/>
    <property type="molecule type" value="Genomic_DNA"/>
</dbReference>